<dbReference type="Pfam" id="PF09507">
    <property type="entry name" value="CDC27"/>
    <property type="match status" value="1"/>
</dbReference>
<dbReference type="InterPro" id="IPR041913">
    <property type="entry name" value="POLD3_sf"/>
</dbReference>
<comment type="subcellular location">
    <subcellularLocation>
        <location evidence="1">Nucleus</location>
    </subcellularLocation>
</comment>
<evidence type="ECO:0000313" key="6">
    <source>
        <dbReference type="EMBL" id="OXV09038.1"/>
    </source>
</evidence>
<feature type="compositionally biased region" description="Basic and acidic residues" evidence="5">
    <location>
        <begin position="210"/>
        <end position="228"/>
    </location>
</feature>
<evidence type="ECO:0000256" key="3">
    <source>
        <dbReference type="ARBA" id="ARBA00022705"/>
    </source>
</evidence>
<dbReference type="PANTHER" id="PTHR17598:SF13">
    <property type="entry name" value="DNA POLYMERASE DELTA SUBUNIT 3"/>
    <property type="match status" value="1"/>
</dbReference>
<name>A0A232LYB1_9EURO</name>
<dbReference type="PANTHER" id="PTHR17598">
    <property type="entry name" value="DNA POLYMERASE DELTA SUBUNIT 3"/>
    <property type="match status" value="1"/>
</dbReference>
<keyword evidence="3" id="KW-0235">DNA replication</keyword>
<evidence type="ECO:0000256" key="5">
    <source>
        <dbReference type="SAM" id="MobiDB-lite"/>
    </source>
</evidence>
<gene>
    <name evidence="6" type="ORF">Egran_03197</name>
</gene>
<evidence type="ECO:0000313" key="7">
    <source>
        <dbReference type="Proteomes" id="UP000243515"/>
    </source>
</evidence>
<accession>A0A232LYB1</accession>
<dbReference type="GO" id="GO:0043625">
    <property type="term" value="C:delta DNA polymerase complex"/>
    <property type="evidence" value="ECO:0007669"/>
    <property type="project" value="InterPro"/>
</dbReference>
<proteinExistence type="predicted"/>
<protein>
    <recommendedName>
        <fullName evidence="2">DNA polymerase delta subunit 3</fullName>
    </recommendedName>
</protein>
<feature type="compositionally biased region" description="Polar residues" evidence="5">
    <location>
        <begin position="440"/>
        <end position="451"/>
    </location>
</feature>
<dbReference type="OrthoDB" id="514823at2759"/>
<organism evidence="6 7">
    <name type="scientific">Elaphomyces granulatus</name>
    <dbReference type="NCBI Taxonomy" id="519963"/>
    <lineage>
        <taxon>Eukaryota</taxon>
        <taxon>Fungi</taxon>
        <taxon>Dikarya</taxon>
        <taxon>Ascomycota</taxon>
        <taxon>Pezizomycotina</taxon>
        <taxon>Eurotiomycetes</taxon>
        <taxon>Eurotiomycetidae</taxon>
        <taxon>Eurotiales</taxon>
        <taxon>Elaphomycetaceae</taxon>
        <taxon>Elaphomyces</taxon>
    </lineage>
</organism>
<dbReference type="GO" id="GO:0003887">
    <property type="term" value="F:DNA-directed DNA polymerase activity"/>
    <property type="evidence" value="ECO:0007669"/>
    <property type="project" value="TreeGrafter"/>
</dbReference>
<feature type="compositionally biased region" description="Basic and acidic residues" evidence="5">
    <location>
        <begin position="369"/>
        <end position="378"/>
    </location>
</feature>
<dbReference type="EMBL" id="NPHW01003739">
    <property type="protein sequence ID" value="OXV09038.1"/>
    <property type="molecule type" value="Genomic_DNA"/>
</dbReference>
<sequence length="451" mass="50978">MAADYKRFLAENVINEHRIVTYRLLSRALKVHCTLAKQMLYEFYRSENAKRLQSVHATYLITGIQWPMEEPANQTNDSRNGEDEVMQSSPFMSSMPQPDDAEPSVRTTSMILVREEDMPKARATFKSILSIHIYSLQSTVLQDLNVLTDVGREMRVTYGHEDPLEYGKQCGITQNKNVMRRSGSWQPPPRPASRAAQEAPPKLGAVKQGSKREPSLESKKGKEGEPADTRSASQQSTSRSLAKPTGKNVPSKREKSDLFKSFAKAKPRQVKQESNAPAASEEESAKEGEFPLFEFIFDDDDNDEDASEEREDLFLDTGERKNSKNTESRREREEKLKKMMEDDDDEMPDVSTAPDGPQDESPPPPPPEKQAELKEEITSHGGRRRGRRQVMKKKTIKDEEGYLVTIQEPMWESFSEDEPVPPPKKKPAISVPAAKGKKTGQGNIKSFFSKK</sequence>
<feature type="compositionally biased region" description="Low complexity" evidence="5">
    <location>
        <begin position="229"/>
        <end position="240"/>
    </location>
</feature>
<dbReference type="InterPro" id="IPR019038">
    <property type="entry name" value="POLD3"/>
</dbReference>
<keyword evidence="4" id="KW-0539">Nucleus</keyword>
<keyword evidence="7" id="KW-1185">Reference proteome</keyword>
<feature type="compositionally biased region" description="Low complexity" evidence="5">
    <location>
        <begin position="86"/>
        <end position="98"/>
    </location>
</feature>
<feature type="compositionally biased region" description="Acidic residues" evidence="5">
    <location>
        <begin position="296"/>
        <end position="311"/>
    </location>
</feature>
<dbReference type="GO" id="GO:1904161">
    <property type="term" value="P:DNA synthesis involved in UV-damage excision repair"/>
    <property type="evidence" value="ECO:0007669"/>
    <property type="project" value="TreeGrafter"/>
</dbReference>
<dbReference type="Gene3D" id="3.90.1030.20">
    <property type="entry name" value="DNA polymerase delta, p66 (Cdc27) subunit, wHTH domain"/>
    <property type="match status" value="1"/>
</dbReference>
<feature type="compositionally biased region" description="Basic residues" evidence="5">
    <location>
        <begin position="381"/>
        <end position="395"/>
    </location>
</feature>
<feature type="region of interest" description="Disordered" evidence="5">
    <location>
        <begin position="179"/>
        <end position="451"/>
    </location>
</feature>
<evidence type="ECO:0000256" key="1">
    <source>
        <dbReference type="ARBA" id="ARBA00004123"/>
    </source>
</evidence>
<comment type="caution">
    <text evidence="6">The sequence shown here is derived from an EMBL/GenBank/DDBJ whole genome shotgun (WGS) entry which is preliminary data.</text>
</comment>
<dbReference type="GO" id="GO:0006271">
    <property type="term" value="P:DNA strand elongation involved in DNA replication"/>
    <property type="evidence" value="ECO:0007669"/>
    <property type="project" value="TreeGrafter"/>
</dbReference>
<evidence type="ECO:0000256" key="2">
    <source>
        <dbReference type="ARBA" id="ARBA00017589"/>
    </source>
</evidence>
<reference evidence="6 7" key="1">
    <citation type="journal article" date="2015" name="Environ. Microbiol.">
        <title>Metagenome sequence of Elaphomyces granulatus from sporocarp tissue reveals Ascomycota ectomycorrhizal fingerprints of genome expansion and a Proteobacteria-rich microbiome.</title>
        <authorList>
            <person name="Quandt C.A."/>
            <person name="Kohler A."/>
            <person name="Hesse C.N."/>
            <person name="Sharpton T.J."/>
            <person name="Martin F."/>
            <person name="Spatafora J.W."/>
        </authorList>
    </citation>
    <scope>NUCLEOTIDE SEQUENCE [LARGE SCALE GENOMIC DNA]</scope>
    <source>
        <strain evidence="6 7">OSC145934</strain>
    </source>
</reference>
<dbReference type="GO" id="GO:0006297">
    <property type="term" value="P:nucleotide-excision repair, DNA gap filling"/>
    <property type="evidence" value="ECO:0007669"/>
    <property type="project" value="TreeGrafter"/>
</dbReference>
<feature type="compositionally biased region" description="Low complexity" evidence="5">
    <location>
        <begin position="192"/>
        <end position="201"/>
    </location>
</feature>
<dbReference type="Proteomes" id="UP000243515">
    <property type="component" value="Unassembled WGS sequence"/>
</dbReference>
<feature type="region of interest" description="Disordered" evidence="5">
    <location>
        <begin position="70"/>
        <end position="105"/>
    </location>
</feature>
<evidence type="ECO:0000256" key="4">
    <source>
        <dbReference type="ARBA" id="ARBA00023242"/>
    </source>
</evidence>
<dbReference type="AlphaFoldDB" id="A0A232LYB1"/>
<feature type="compositionally biased region" description="Basic and acidic residues" evidence="5">
    <location>
        <begin position="317"/>
        <end position="340"/>
    </location>
</feature>